<evidence type="ECO:0000313" key="2">
    <source>
        <dbReference type="EMBL" id="ABM77265.1"/>
    </source>
</evidence>
<sequence>MVKVPGGSHRSGHRLRSRYRPTSFSATGLLAIALQNHLQAPAVTISIQTSPPRLTFHLQADRFLCQQLINKLLMLVSELNNQRLQTLPLILSELESPAFPSNQHREGFPGGVPGKSPARPLLLNQHLSQATDQVGPARRLVQRWHVQPASHSIPPKGHQNHRSGAASPETQLEP</sequence>
<accession>A2C705</accession>
<feature type="region of interest" description="Disordered" evidence="1">
    <location>
        <begin position="149"/>
        <end position="174"/>
    </location>
</feature>
<protein>
    <submittedName>
        <fullName evidence="2">Uncharacterized protein</fullName>
    </submittedName>
</protein>
<evidence type="ECO:0000256" key="1">
    <source>
        <dbReference type="SAM" id="MobiDB-lite"/>
    </source>
</evidence>
<evidence type="ECO:0000313" key="3">
    <source>
        <dbReference type="Proteomes" id="UP000002274"/>
    </source>
</evidence>
<dbReference type="AlphaFoldDB" id="A2C705"/>
<name>A2C705_PROM3</name>
<proteinExistence type="predicted"/>
<dbReference type="Proteomes" id="UP000002274">
    <property type="component" value="Chromosome"/>
</dbReference>
<organism evidence="2 3">
    <name type="scientific">Prochlorococcus marinus (strain MIT 9303)</name>
    <dbReference type="NCBI Taxonomy" id="59922"/>
    <lineage>
        <taxon>Bacteria</taxon>
        <taxon>Bacillati</taxon>
        <taxon>Cyanobacteriota</taxon>
        <taxon>Cyanophyceae</taxon>
        <taxon>Synechococcales</taxon>
        <taxon>Prochlorococcaceae</taxon>
        <taxon>Prochlorococcus</taxon>
    </lineage>
</organism>
<gene>
    <name evidence="2" type="ordered locus">P9303_05131</name>
</gene>
<dbReference type="EMBL" id="CP000554">
    <property type="protein sequence ID" value="ABM77265.1"/>
    <property type="molecule type" value="Genomic_DNA"/>
</dbReference>
<dbReference type="HOGENOM" id="CLU_1538720_0_0_3"/>
<reference evidence="2 3" key="1">
    <citation type="journal article" date="2007" name="PLoS Genet.">
        <title>Patterns and implications of gene gain and loss in the evolution of Prochlorococcus.</title>
        <authorList>
            <person name="Kettler G.C."/>
            <person name="Martiny A.C."/>
            <person name="Huang K."/>
            <person name="Zucker J."/>
            <person name="Coleman M.L."/>
            <person name="Rodrigue S."/>
            <person name="Chen F."/>
            <person name="Lapidus A."/>
            <person name="Ferriera S."/>
            <person name="Johnson J."/>
            <person name="Steglich C."/>
            <person name="Church G.M."/>
            <person name="Richardson P."/>
            <person name="Chisholm S.W."/>
        </authorList>
    </citation>
    <scope>NUCLEOTIDE SEQUENCE [LARGE SCALE GENOMIC DNA]</scope>
    <source>
        <strain evidence="2 3">MIT 9303</strain>
    </source>
</reference>
<dbReference type="KEGG" id="pmf:P9303_05131"/>